<evidence type="ECO:0000256" key="2">
    <source>
        <dbReference type="ARBA" id="ARBA00022801"/>
    </source>
</evidence>
<keyword evidence="2 4" id="KW-0378">Hydrolase</keyword>
<dbReference type="Proteomes" id="UP000193061">
    <property type="component" value="Unassembled WGS sequence"/>
</dbReference>
<evidence type="ECO:0000313" key="4">
    <source>
        <dbReference type="EMBL" id="SLN55007.1"/>
    </source>
</evidence>
<dbReference type="SUPFAM" id="SSF56317">
    <property type="entry name" value="Carbon-nitrogen hydrolase"/>
    <property type="match status" value="1"/>
</dbReference>
<accession>A0A1X6ZLU3</accession>
<dbReference type="InterPro" id="IPR036526">
    <property type="entry name" value="C-N_Hydrolase_sf"/>
</dbReference>
<dbReference type="InterPro" id="IPR001110">
    <property type="entry name" value="UPF0012_CS"/>
</dbReference>
<comment type="similarity">
    <text evidence="1">Belongs to the carbon-nitrogen hydrolase superfamily. NIT1/NIT2 family.</text>
</comment>
<proteinExistence type="inferred from homology"/>
<evidence type="ECO:0000256" key="1">
    <source>
        <dbReference type="ARBA" id="ARBA00010613"/>
    </source>
</evidence>
<dbReference type="EMBL" id="FWFX01000009">
    <property type="protein sequence ID" value="SLN55007.1"/>
    <property type="molecule type" value="Genomic_DNA"/>
</dbReference>
<name>A0A1X6ZLU3_9RHOB</name>
<dbReference type="EC" id="3.5.1.100" evidence="4"/>
<dbReference type="InterPro" id="IPR044083">
    <property type="entry name" value="RamA-like"/>
</dbReference>
<dbReference type="GO" id="GO:0016811">
    <property type="term" value="F:hydrolase activity, acting on carbon-nitrogen (but not peptide) bonds, in linear amides"/>
    <property type="evidence" value="ECO:0007669"/>
    <property type="project" value="UniProtKB-ARBA"/>
</dbReference>
<reference evidence="4 5" key="1">
    <citation type="submission" date="2017-03" db="EMBL/GenBank/DDBJ databases">
        <authorList>
            <person name="Afonso C.L."/>
            <person name="Miller P.J."/>
            <person name="Scott M.A."/>
            <person name="Spackman E."/>
            <person name="Goraichik I."/>
            <person name="Dimitrov K.M."/>
            <person name="Suarez D.L."/>
            <person name="Swayne D.E."/>
        </authorList>
    </citation>
    <scope>NUCLEOTIDE SEQUENCE [LARGE SCALE GENOMIC DNA]</scope>
    <source>
        <strain evidence="4 5">CECT 7450</strain>
    </source>
</reference>
<dbReference type="Pfam" id="PF00795">
    <property type="entry name" value="CN_hydrolase"/>
    <property type="match status" value="1"/>
</dbReference>
<gene>
    <name evidence="4" type="primary">ramA_3</name>
    <name evidence="4" type="ORF">ROA7450_02832</name>
</gene>
<dbReference type="CDD" id="cd07576">
    <property type="entry name" value="R-amidase_like"/>
    <property type="match status" value="1"/>
</dbReference>
<organism evidence="4 5">
    <name type="scientific">Roseovarius albus</name>
    <dbReference type="NCBI Taxonomy" id="1247867"/>
    <lineage>
        <taxon>Bacteria</taxon>
        <taxon>Pseudomonadati</taxon>
        <taxon>Pseudomonadota</taxon>
        <taxon>Alphaproteobacteria</taxon>
        <taxon>Rhodobacterales</taxon>
        <taxon>Roseobacteraceae</taxon>
        <taxon>Roseovarius</taxon>
    </lineage>
</organism>
<dbReference type="AlphaFoldDB" id="A0A1X6ZLU3"/>
<dbReference type="Gene3D" id="3.60.110.10">
    <property type="entry name" value="Carbon-nitrogen hydrolase"/>
    <property type="match status" value="1"/>
</dbReference>
<dbReference type="PROSITE" id="PS50263">
    <property type="entry name" value="CN_HYDROLASE"/>
    <property type="match status" value="1"/>
</dbReference>
<dbReference type="PANTHER" id="PTHR43674">
    <property type="entry name" value="NITRILASE C965.09-RELATED"/>
    <property type="match status" value="1"/>
</dbReference>
<evidence type="ECO:0000313" key="5">
    <source>
        <dbReference type="Proteomes" id="UP000193061"/>
    </source>
</evidence>
<keyword evidence="5" id="KW-1185">Reference proteome</keyword>
<evidence type="ECO:0000259" key="3">
    <source>
        <dbReference type="PROSITE" id="PS50263"/>
    </source>
</evidence>
<sequence>MTNTFLKIAIYQMSAAIDAKTYTGRIKAAMHRAKSEGADLLIAPELAMTGYGQGEVLRDLAQPTDGPWVQEFQAFASEIDIGLVAGFPERDGDECYISAMCLHRDGTAPVIYRKSYLYGDYEKSLFQNNSLSTVITEYEGVNLGFLICYDVEFPENVRRLAQAGAEVVIVPTALPKGPDGHHIASRVIPVRAYESQVCVVYANHADADDRFHYQGMSCAYAPDGSALVTADAEGETLIYANIDTAAYQASTERNPYLADLGRMEQA</sequence>
<dbReference type="InterPro" id="IPR003010">
    <property type="entry name" value="C-N_Hydrolase"/>
</dbReference>
<protein>
    <submittedName>
        <fullName evidence="4">(R)-stereoselective amidase</fullName>
        <ecNumber evidence="4">3.5.1.100</ecNumber>
    </submittedName>
</protein>
<dbReference type="OrthoDB" id="9811121at2"/>
<dbReference type="PROSITE" id="PS01227">
    <property type="entry name" value="UPF0012"/>
    <property type="match status" value="1"/>
</dbReference>
<dbReference type="PANTHER" id="PTHR43674:SF2">
    <property type="entry name" value="BETA-UREIDOPROPIONASE"/>
    <property type="match status" value="1"/>
</dbReference>
<dbReference type="InterPro" id="IPR050345">
    <property type="entry name" value="Aliph_Amidase/BUP"/>
</dbReference>
<dbReference type="RefSeq" id="WP_143534459.1">
    <property type="nucleotide sequence ID" value="NZ_FWFX01000009.1"/>
</dbReference>
<feature type="domain" description="CN hydrolase" evidence="3">
    <location>
        <begin position="6"/>
        <end position="244"/>
    </location>
</feature>